<evidence type="ECO:0000256" key="6">
    <source>
        <dbReference type="ARBA" id="ARBA00023315"/>
    </source>
</evidence>
<protein>
    <recommendedName>
        <fullName evidence="7">Palmitoyltransferase</fullName>
        <ecNumber evidence="7">2.3.1.225</ecNumber>
    </recommendedName>
</protein>
<proteinExistence type="inferred from homology"/>
<dbReference type="AlphaFoldDB" id="A0A078B163"/>
<organism evidence="10 11">
    <name type="scientific">Stylonychia lemnae</name>
    <name type="common">Ciliate</name>
    <dbReference type="NCBI Taxonomy" id="5949"/>
    <lineage>
        <taxon>Eukaryota</taxon>
        <taxon>Sar</taxon>
        <taxon>Alveolata</taxon>
        <taxon>Ciliophora</taxon>
        <taxon>Intramacronucleata</taxon>
        <taxon>Spirotrichea</taxon>
        <taxon>Stichotrichia</taxon>
        <taxon>Sporadotrichida</taxon>
        <taxon>Oxytrichidae</taxon>
        <taxon>Stylonychinae</taxon>
        <taxon>Stylonychia</taxon>
    </lineage>
</organism>
<comment type="domain">
    <text evidence="7">The DHHC domain is required for palmitoyltransferase activity.</text>
</comment>
<dbReference type="GO" id="GO:0005783">
    <property type="term" value="C:endoplasmic reticulum"/>
    <property type="evidence" value="ECO:0007669"/>
    <property type="project" value="TreeGrafter"/>
</dbReference>
<keyword evidence="11" id="KW-1185">Reference proteome</keyword>
<dbReference type="Proteomes" id="UP000039865">
    <property type="component" value="Unassembled WGS sequence"/>
</dbReference>
<dbReference type="EC" id="2.3.1.225" evidence="7"/>
<feature type="region of interest" description="Disordered" evidence="8">
    <location>
        <begin position="404"/>
        <end position="460"/>
    </location>
</feature>
<evidence type="ECO:0000259" key="9">
    <source>
        <dbReference type="Pfam" id="PF01529"/>
    </source>
</evidence>
<dbReference type="OrthoDB" id="4096362at2759"/>
<dbReference type="GO" id="GO:0016020">
    <property type="term" value="C:membrane"/>
    <property type="evidence" value="ECO:0007669"/>
    <property type="project" value="UniProtKB-SubCell"/>
</dbReference>
<dbReference type="PROSITE" id="PS50216">
    <property type="entry name" value="DHHC"/>
    <property type="match status" value="1"/>
</dbReference>
<evidence type="ECO:0000256" key="3">
    <source>
        <dbReference type="ARBA" id="ARBA00022692"/>
    </source>
</evidence>
<dbReference type="Pfam" id="PF01529">
    <property type="entry name" value="DHHC"/>
    <property type="match status" value="1"/>
</dbReference>
<evidence type="ECO:0000256" key="5">
    <source>
        <dbReference type="ARBA" id="ARBA00023136"/>
    </source>
</evidence>
<keyword evidence="3 7" id="KW-0812">Transmembrane</keyword>
<feature type="transmembrane region" description="Helical" evidence="7">
    <location>
        <begin position="198"/>
        <end position="220"/>
    </location>
</feature>
<name>A0A078B163_STYLE</name>
<feature type="region of interest" description="Disordered" evidence="8">
    <location>
        <begin position="351"/>
        <end position="384"/>
    </location>
</feature>
<evidence type="ECO:0000256" key="8">
    <source>
        <dbReference type="SAM" id="MobiDB-lite"/>
    </source>
</evidence>
<keyword evidence="5 7" id="KW-0472">Membrane</keyword>
<evidence type="ECO:0000313" key="11">
    <source>
        <dbReference type="Proteomes" id="UP000039865"/>
    </source>
</evidence>
<feature type="compositionally biased region" description="Polar residues" evidence="8">
    <location>
        <begin position="427"/>
        <end position="442"/>
    </location>
</feature>
<dbReference type="EMBL" id="CCKQ01015039">
    <property type="protein sequence ID" value="CDW86853.1"/>
    <property type="molecule type" value="Genomic_DNA"/>
</dbReference>
<accession>A0A078B163</accession>
<feature type="transmembrane region" description="Helical" evidence="7">
    <location>
        <begin position="157"/>
        <end position="182"/>
    </location>
</feature>
<dbReference type="GO" id="GO:0019706">
    <property type="term" value="F:protein-cysteine S-palmitoyltransferase activity"/>
    <property type="evidence" value="ECO:0007669"/>
    <property type="project" value="UniProtKB-EC"/>
</dbReference>
<dbReference type="GO" id="GO:0006612">
    <property type="term" value="P:protein targeting to membrane"/>
    <property type="evidence" value="ECO:0007669"/>
    <property type="project" value="TreeGrafter"/>
</dbReference>
<dbReference type="GO" id="GO:0005794">
    <property type="term" value="C:Golgi apparatus"/>
    <property type="evidence" value="ECO:0007669"/>
    <property type="project" value="TreeGrafter"/>
</dbReference>
<dbReference type="InterPro" id="IPR039859">
    <property type="entry name" value="PFA4/ZDH16/20/ERF2-like"/>
</dbReference>
<evidence type="ECO:0000256" key="2">
    <source>
        <dbReference type="ARBA" id="ARBA00022679"/>
    </source>
</evidence>
<dbReference type="PANTHER" id="PTHR22883">
    <property type="entry name" value="ZINC FINGER DHHC DOMAIN CONTAINING PROTEIN"/>
    <property type="match status" value="1"/>
</dbReference>
<feature type="compositionally biased region" description="Polar residues" evidence="8">
    <location>
        <begin position="404"/>
        <end position="420"/>
    </location>
</feature>
<dbReference type="InterPro" id="IPR001594">
    <property type="entry name" value="Palmitoyltrfase_DHHC"/>
</dbReference>
<feature type="compositionally biased region" description="Polar residues" evidence="8">
    <location>
        <begin position="357"/>
        <end position="370"/>
    </location>
</feature>
<evidence type="ECO:0000256" key="1">
    <source>
        <dbReference type="ARBA" id="ARBA00004141"/>
    </source>
</evidence>
<dbReference type="InParanoid" id="A0A078B163"/>
<evidence type="ECO:0000256" key="7">
    <source>
        <dbReference type="RuleBase" id="RU079119"/>
    </source>
</evidence>
<keyword evidence="2 7" id="KW-0808">Transferase</keyword>
<gene>
    <name evidence="10" type="primary">Contig19442.g937</name>
    <name evidence="10" type="ORF">STYLEM_15952</name>
</gene>
<evidence type="ECO:0000256" key="4">
    <source>
        <dbReference type="ARBA" id="ARBA00022989"/>
    </source>
</evidence>
<sequence length="490" mass="56302">MNNSSRRKVQNSSMKFKNPRVVLNGLNKIILCGKNSRFFAGSLNLVSMRVLGKLRTNGSCWRSLTFNTFVYAAYIFIRSWDHTVKYRKYLNIMTKAERVYYLSANKDMLYRMKFCETCMIFRPQRTAHCNVCDNCVMRFDHHCIWLGTCVGRRNYRYFMLFITLLQIYGVYVMVFCALSIAYRGVQAQDAGEGFGSRWYAIIIFIYVLLFMCFVSMLCLYHYKIILNDQSTNENLKGTDDDLNFKPYRNNKGKCGLLFSAILGKNFKSLVPNSLIAFSRIYKNQNLNSSRLNESAGSNKSERVANNQVFEQQHQQFHMAIHNESSIQDTNINNALTHNVLNPVYSNSINHNSSNIHQNKMNQSESSVSSHHLQKEHSSNLNYKPHVGYEDRKAKTKMIEDINLNNLSQQAPLSPISQNSLGDGRKTSPYNRKQPTQSRINLSSHHKNQGAGSKVRQNLDRSSGIDPEFININSIHNQQVSSSSFIGSLHN</sequence>
<comment type="subcellular location">
    <subcellularLocation>
        <location evidence="1">Membrane</location>
        <topology evidence="1">Multi-pass membrane protein</topology>
    </subcellularLocation>
</comment>
<feature type="domain" description="Palmitoyltransferase DHHC" evidence="9">
    <location>
        <begin position="111"/>
        <end position="236"/>
    </location>
</feature>
<reference evidence="10 11" key="1">
    <citation type="submission" date="2014-06" db="EMBL/GenBank/DDBJ databases">
        <authorList>
            <person name="Swart Estienne"/>
        </authorList>
    </citation>
    <scope>NUCLEOTIDE SEQUENCE [LARGE SCALE GENOMIC DNA]</scope>
    <source>
        <strain evidence="10 11">130c</strain>
    </source>
</reference>
<keyword evidence="6 7" id="KW-0012">Acyltransferase</keyword>
<comment type="similarity">
    <text evidence="7">Belongs to the DHHC palmitoyltransferase family.</text>
</comment>
<keyword evidence="4 7" id="KW-1133">Transmembrane helix</keyword>
<comment type="catalytic activity">
    <reaction evidence="7">
        <text>L-cysteinyl-[protein] + hexadecanoyl-CoA = S-hexadecanoyl-L-cysteinyl-[protein] + CoA</text>
        <dbReference type="Rhea" id="RHEA:36683"/>
        <dbReference type="Rhea" id="RHEA-COMP:10131"/>
        <dbReference type="Rhea" id="RHEA-COMP:11032"/>
        <dbReference type="ChEBI" id="CHEBI:29950"/>
        <dbReference type="ChEBI" id="CHEBI:57287"/>
        <dbReference type="ChEBI" id="CHEBI:57379"/>
        <dbReference type="ChEBI" id="CHEBI:74151"/>
        <dbReference type="EC" id="2.3.1.225"/>
    </reaction>
</comment>
<evidence type="ECO:0000313" key="10">
    <source>
        <dbReference type="EMBL" id="CDW86853.1"/>
    </source>
</evidence>